<organism evidence="2 3">
    <name type="scientific">Pseudidiomarina maritima</name>
    <dbReference type="NCBI Taxonomy" id="519453"/>
    <lineage>
        <taxon>Bacteria</taxon>
        <taxon>Pseudomonadati</taxon>
        <taxon>Pseudomonadota</taxon>
        <taxon>Gammaproteobacteria</taxon>
        <taxon>Alteromonadales</taxon>
        <taxon>Idiomarinaceae</taxon>
        <taxon>Pseudidiomarina</taxon>
    </lineage>
</organism>
<evidence type="ECO:0000313" key="2">
    <source>
        <dbReference type="EMBL" id="SFR56567.1"/>
    </source>
</evidence>
<feature type="transmembrane region" description="Helical" evidence="1">
    <location>
        <begin position="101"/>
        <end position="118"/>
    </location>
</feature>
<feature type="transmembrane region" description="Helical" evidence="1">
    <location>
        <begin position="130"/>
        <end position="150"/>
    </location>
</feature>
<feature type="transmembrane region" description="Helical" evidence="1">
    <location>
        <begin position="394"/>
        <end position="412"/>
    </location>
</feature>
<dbReference type="InterPro" id="IPR047928">
    <property type="entry name" value="Perm_prefix_1"/>
</dbReference>
<keyword evidence="1" id="KW-0472">Membrane</keyword>
<feature type="transmembrane region" description="Helical" evidence="1">
    <location>
        <begin position="432"/>
        <end position="450"/>
    </location>
</feature>
<feature type="transmembrane region" description="Helical" evidence="1">
    <location>
        <begin position="360"/>
        <end position="382"/>
    </location>
</feature>
<feature type="transmembrane region" description="Helical" evidence="1">
    <location>
        <begin position="261"/>
        <end position="279"/>
    </location>
</feature>
<evidence type="ECO:0008006" key="4">
    <source>
        <dbReference type="Google" id="ProtNLM"/>
    </source>
</evidence>
<feature type="transmembrane region" description="Helical" evidence="1">
    <location>
        <begin position="324"/>
        <end position="344"/>
    </location>
</feature>
<sequence length="452" mass="50810">MTFNSSNQAFELEQSIAQWREFVLRRAAIMEEDADELESHLRDQIDALLDCGLHTDEAFLIATKRIGSLEDMSKEYAEVHAGRLWRNIVWGSDKPSWSTDFYLALLLACCAAVLFHLPKLFGVTPETHEWVYARNFTLFCLPVLGSYYVVKHQLGLRGWYWLIGGALGIATVINAMPWQAESATQSLSLIHLPLLLWFLVGVLYTGNWWQTDGRRMDFIRYSGEYAIYFVLLALGGGVLTALTIGMFSFIGINIEWFAQQWLVPSGAMGAVIIVGWLVEAKQGAVENMAPVLARIFTPLFTLLLLTFLIIMLVTGRSFDVERELLIGLDALLIVVLGLVLYAVSSRESAKAPSVFDRLQWLLIVSALLVDVLALVAIGGRIADMGFTANRTAALGENLILLVSLSGYAWLYWQFIRGRRAFVLLEQWQTRFISVYAIWAAIVVFIFPLVFGF</sequence>
<feature type="transmembrane region" description="Helical" evidence="1">
    <location>
        <begin position="186"/>
        <end position="204"/>
    </location>
</feature>
<dbReference type="NCBIfam" id="NF038403">
    <property type="entry name" value="perm_prefix_1"/>
    <property type="match status" value="1"/>
</dbReference>
<dbReference type="EMBL" id="FOYU01000003">
    <property type="protein sequence ID" value="SFR56567.1"/>
    <property type="molecule type" value="Genomic_DNA"/>
</dbReference>
<dbReference type="AlphaFoldDB" id="A0A1I6HQC4"/>
<evidence type="ECO:0000313" key="3">
    <source>
        <dbReference type="Proteomes" id="UP000199424"/>
    </source>
</evidence>
<feature type="transmembrane region" description="Helical" evidence="1">
    <location>
        <begin position="225"/>
        <end position="249"/>
    </location>
</feature>
<evidence type="ECO:0000256" key="1">
    <source>
        <dbReference type="SAM" id="Phobius"/>
    </source>
</evidence>
<keyword evidence="1" id="KW-0812">Transmembrane</keyword>
<gene>
    <name evidence="2" type="ORF">SAMN04488070_2027</name>
</gene>
<protein>
    <recommendedName>
        <fullName evidence="4">DUF4153 domain-containing protein</fullName>
    </recommendedName>
</protein>
<proteinExistence type="predicted"/>
<feature type="transmembrane region" description="Helical" evidence="1">
    <location>
        <begin position="291"/>
        <end position="312"/>
    </location>
</feature>
<keyword evidence="1" id="KW-1133">Transmembrane helix</keyword>
<accession>A0A1I6HQC4</accession>
<reference evidence="3" key="1">
    <citation type="submission" date="2016-10" db="EMBL/GenBank/DDBJ databases">
        <authorList>
            <person name="Varghese N."/>
            <person name="Submissions S."/>
        </authorList>
    </citation>
    <scope>NUCLEOTIDE SEQUENCE [LARGE SCALE GENOMIC DNA]</scope>
    <source>
        <strain evidence="3">CGMCC 1.7285</strain>
    </source>
</reference>
<dbReference type="RefSeq" id="WP_218151681.1">
    <property type="nucleotide sequence ID" value="NZ_FOYU01000003.1"/>
</dbReference>
<dbReference type="Proteomes" id="UP000199424">
    <property type="component" value="Unassembled WGS sequence"/>
</dbReference>
<name>A0A1I6HQC4_9GAMM</name>
<keyword evidence="3" id="KW-1185">Reference proteome</keyword>
<feature type="transmembrane region" description="Helical" evidence="1">
    <location>
        <begin position="159"/>
        <end position="180"/>
    </location>
</feature>